<evidence type="ECO:0000256" key="4">
    <source>
        <dbReference type="ARBA" id="ARBA00023015"/>
    </source>
</evidence>
<dbReference type="OrthoDB" id="1743485at2759"/>
<dbReference type="SUPFAM" id="SSF52172">
    <property type="entry name" value="CheY-like"/>
    <property type="match status" value="1"/>
</dbReference>
<dbReference type="NCBIfam" id="TIGR01557">
    <property type="entry name" value="myb_SHAQKYF"/>
    <property type="match status" value="1"/>
</dbReference>
<dbReference type="GO" id="GO:0003677">
    <property type="term" value="F:DNA binding"/>
    <property type="evidence" value="ECO:0007669"/>
    <property type="project" value="InterPro"/>
</dbReference>
<keyword evidence="7" id="KW-0539">Nucleus</keyword>
<dbReference type="InterPro" id="IPR011006">
    <property type="entry name" value="CheY-like_superfamily"/>
</dbReference>
<keyword evidence="6" id="KW-0804">Transcription</keyword>
<keyword evidence="2 8" id="KW-0597">Phosphoprotein</keyword>
<dbReference type="FunFam" id="1.10.10.60:FF:000007">
    <property type="entry name" value="Two-component response regulator"/>
    <property type="match status" value="1"/>
</dbReference>
<sequence length="519" mass="58506">MVASMLGQLTFKVTTAETASTALAMIRDEKERSFDLVIADVYMKDMIFLKFMGMVLKRDIPVIVMTSSACVDVAQKMLAKGASFCCEKPISSGDLRYVWQHVYRRRSNPMLRLSCSSQGSNSRKEAEMNFGNKQQGIEIHEPSFSSNATPRNNLPAIITDKNLTNIQFRDIALFAASDQQVIAADPKGKKKLSELEALEHDIDPRNKNKQFEAETYLGPNVCSTNGQLKSCSQGEGFMRRRPIADQESRNKGRQIHSMLEVSNHEDEEDQLKDQRGNTSKKRKRAVWTRELHLKFTTALSLLGDKKATPKAILRLMKVPEFNQRQVASHLQKYKAQVQRIYEASTTTLQSACELKTGVREVSAEKNNSLAKEQSQRGLEVGGAKTHPSQELFGYNSRFPEGTLSFNERLKLASSYINAQNQNQLLFPIQGQNTMLGRNLTIADKYPRNLPEVNKELQTIETSAPPALDENEEMSYFADILKALEEDTLEEDMNKTANLAGQPDACDIDKFCEWLEKDTP</sequence>
<evidence type="ECO:0000256" key="1">
    <source>
        <dbReference type="ARBA" id="ARBA00004123"/>
    </source>
</evidence>
<dbReference type="EMBL" id="JAAARO010000007">
    <property type="protein sequence ID" value="KAF5745235.1"/>
    <property type="molecule type" value="Genomic_DNA"/>
</dbReference>
<dbReference type="GO" id="GO:0000160">
    <property type="term" value="P:phosphorelay signal transduction system"/>
    <property type="evidence" value="ECO:0007669"/>
    <property type="project" value="UniProtKB-KW"/>
</dbReference>
<gene>
    <name evidence="12" type="ORF">HS088_TW07G00818</name>
</gene>
<comment type="subcellular location">
    <subcellularLocation>
        <location evidence="1">Nucleus</location>
    </subcellularLocation>
</comment>
<evidence type="ECO:0000256" key="2">
    <source>
        <dbReference type="ARBA" id="ARBA00022553"/>
    </source>
</evidence>
<dbReference type="AlphaFoldDB" id="A0A7J7DFR9"/>
<evidence type="ECO:0000256" key="8">
    <source>
        <dbReference type="PROSITE-ProRule" id="PRU00169"/>
    </source>
</evidence>
<comment type="caution">
    <text evidence="12">The sequence shown here is derived from an EMBL/GenBank/DDBJ whole genome shotgun (WGS) entry which is preliminary data.</text>
</comment>
<dbReference type="PROSITE" id="PS50110">
    <property type="entry name" value="RESPONSE_REGULATORY"/>
    <property type="match status" value="1"/>
</dbReference>
<evidence type="ECO:0000256" key="5">
    <source>
        <dbReference type="ARBA" id="ARBA00023159"/>
    </source>
</evidence>
<dbReference type="InterPro" id="IPR017930">
    <property type="entry name" value="Myb_dom"/>
</dbReference>
<evidence type="ECO:0000256" key="6">
    <source>
        <dbReference type="ARBA" id="ARBA00023163"/>
    </source>
</evidence>
<evidence type="ECO:0000259" key="11">
    <source>
        <dbReference type="PROSITE" id="PS51294"/>
    </source>
</evidence>
<name>A0A7J7DFR9_TRIWF</name>
<evidence type="ECO:0000313" key="12">
    <source>
        <dbReference type="EMBL" id="KAF5745235.1"/>
    </source>
</evidence>
<dbReference type="SUPFAM" id="SSF46689">
    <property type="entry name" value="Homeodomain-like"/>
    <property type="match status" value="1"/>
</dbReference>
<evidence type="ECO:0000259" key="10">
    <source>
        <dbReference type="PROSITE" id="PS50110"/>
    </source>
</evidence>
<proteinExistence type="predicted"/>
<dbReference type="InterPro" id="IPR006447">
    <property type="entry name" value="Myb_dom_plants"/>
</dbReference>
<dbReference type="InterPro" id="IPR001789">
    <property type="entry name" value="Sig_transdc_resp-reg_receiver"/>
</dbReference>
<evidence type="ECO:0000256" key="3">
    <source>
        <dbReference type="ARBA" id="ARBA00023012"/>
    </source>
</evidence>
<reference evidence="12 13" key="1">
    <citation type="journal article" date="2020" name="Nat. Commun.">
        <title>Genome of Tripterygium wilfordii and identification of cytochrome P450 involved in triptolide biosynthesis.</title>
        <authorList>
            <person name="Tu L."/>
            <person name="Su P."/>
            <person name="Zhang Z."/>
            <person name="Gao L."/>
            <person name="Wang J."/>
            <person name="Hu T."/>
            <person name="Zhou J."/>
            <person name="Zhang Y."/>
            <person name="Zhao Y."/>
            <person name="Liu Y."/>
            <person name="Song Y."/>
            <person name="Tong Y."/>
            <person name="Lu Y."/>
            <person name="Yang J."/>
            <person name="Xu C."/>
            <person name="Jia M."/>
            <person name="Peters R.J."/>
            <person name="Huang L."/>
            <person name="Gao W."/>
        </authorList>
    </citation>
    <scope>NUCLEOTIDE SEQUENCE [LARGE SCALE GENOMIC DNA]</scope>
    <source>
        <strain evidence="13">cv. XIE 37</strain>
        <tissue evidence="12">Leaf</tissue>
    </source>
</reference>
<evidence type="ECO:0000313" key="13">
    <source>
        <dbReference type="Proteomes" id="UP000593562"/>
    </source>
</evidence>
<evidence type="ECO:0000256" key="9">
    <source>
        <dbReference type="SAM" id="MobiDB-lite"/>
    </source>
</evidence>
<protein>
    <submittedName>
        <fullName evidence="12">Two-component response regulator-like PRR95</fullName>
    </submittedName>
</protein>
<dbReference type="InterPro" id="IPR045279">
    <property type="entry name" value="ARR-like"/>
</dbReference>
<dbReference type="Pfam" id="PF00072">
    <property type="entry name" value="Response_reg"/>
    <property type="match status" value="1"/>
</dbReference>
<dbReference type="Proteomes" id="UP000593562">
    <property type="component" value="Unassembled WGS sequence"/>
</dbReference>
<feature type="region of interest" description="Disordered" evidence="9">
    <location>
        <begin position="365"/>
        <end position="384"/>
    </location>
</feature>
<feature type="compositionally biased region" description="Polar residues" evidence="9">
    <location>
        <begin position="365"/>
        <end position="376"/>
    </location>
</feature>
<organism evidence="12 13">
    <name type="scientific">Tripterygium wilfordii</name>
    <name type="common">Thunder God vine</name>
    <dbReference type="NCBI Taxonomy" id="458696"/>
    <lineage>
        <taxon>Eukaryota</taxon>
        <taxon>Viridiplantae</taxon>
        <taxon>Streptophyta</taxon>
        <taxon>Embryophyta</taxon>
        <taxon>Tracheophyta</taxon>
        <taxon>Spermatophyta</taxon>
        <taxon>Magnoliopsida</taxon>
        <taxon>eudicotyledons</taxon>
        <taxon>Gunneridae</taxon>
        <taxon>Pentapetalae</taxon>
        <taxon>rosids</taxon>
        <taxon>fabids</taxon>
        <taxon>Celastrales</taxon>
        <taxon>Celastraceae</taxon>
        <taxon>Tripterygium</taxon>
    </lineage>
</organism>
<dbReference type="PANTHER" id="PTHR43874">
    <property type="entry name" value="TWO-COMPONENT RESPONSE REGULATOR"/>
    <property type="match status" value="1"/>
</dbReference>
<feature type="region of interest" description="Disordered" evidence="9">
    <location>
        <begin position="240"/>
        <end position="283"/>
    </location>
</feature>
<feature type="domain" description="HTH myb-type" evidence="11">
    <location>
        <begin position="279"/>
        <end position="338"/>
    </location>
</feature>
<keyword evidence="4" id="KW-0805">Transcription regulation</keyword>
<keyword evidence="5" id="KW-0010">Activator</keyword>
<feature type="domain" description="Response regulatory" evidence="10">
    <location>
        <begin position="1"/>
        <end position="103"/>
    </location>
</feature>
<dbReference type="InterPro" id="IPR009057">
    <property type="entry name" value="Homeodomain-like_sf"/>
</dbReference>
<dbReference type="PROSITE" id="PS51294">
    <property type="entry name" value="HTH_MYB"/>
    <property type="match status" value="1"/>
</dbReference>
<accession>A0A7J7DFR9</accession>
<dbReference type="Gene3D" id="3.40.50.2300">
    <property type="match status" value="1"/>
</dbReference>
<dbReference type="InParanoid" id="A0A7J7DFR9"/>
<dbReference type="GO" id="GO:0009736">
    <property type="term" value="P:cytokinin-activated signaling pathway"/>
    <property type="evidence" value="ECO:0007669"/>
    <property type="project" value="InterPro"/>
</dbReference>
<evidence type="ECO:0000256" key="7">
    <source>
        <dbReference type="ARBA" id="ARBA00023242"/>
    </source>
</evidence>
<feature type="modified residue" description="4-aspartylphosphate" evidence="8">
    <location>
        <position position="40"/>
    </location>
</feature>
<keyword evidence="3" id="KW-0902">Two-component regulatory system</keyword>
<dbReference type="GO" id="GO:0005634">
    <property type="term" value="C:nucleus"/>
    <property type="evidence" value="ECO:0007669"/>
    <property type="project" value="UniProtKB-SubCell"/>
</dbReference>
<dbReference type="PANTHER" id="PTHR43874:SF87">
    <property type="entry name" value="HTH MYB-TYPE DOMAIN-CONTAINING PROTEIN"/>
    <property type="match status" value="1"/>
</dbReference>
<dbReference type="Gene3D" id="1.10.10.60">
    <property type="entry name" value="Homeodomain-like"/>
    <property type="match status" value="1"/>
</dbReference>
<keyword evidence="13" id="KW-1185">Reference proteome</keyword>